<evidence type="ECO:0000256" key="1">
    <source>
        <dbReference type="SAM" id="Phobius"/>
    </source>
</evidence>
<keyword evidence="1" id="KW-0472">Membrane</keyword>
<sequence>MSKNTVRILAAVVIGYGAYVTMGWMLGVRPDSVIDWMLSAAKGFLFVGVAVYVVILAGKRKQRAREVSESDRATP</sequence>
<evidence type="ECO:0000313" key="3">
    <source>
        <dbReference type="Proteomes" id="UP001551695"/>
    </source>
</evidence>
<dbReference type="EMBL" id="JBFAKC010000027">
    <property type="protein sequence ID" value="MEV0712805.1"/>
    <property type="molecule type" value="Genomic_DNA"/>
</dbReference>
<protein>
    <submittedName>
        <fullName evidence="2">Uncharacterized protein</fullName>
    </submittedName>
</protein>
<reference evidence="2 3" key="1">
    <citation type="submission" date="2024-06" db="EMBL/GenBank/DDBJ databases">
        <title>The Natural Products Discovery Center: Release of the First 8490 Sequenced Strains for Exploring Actinobacteria Biosynthetic Diversity.</title>
        <authorList>
            <person name="Kalkreuter E."/>
            <person name="Kautsar S.A."/>
            <person name="Yang D."/>
            <person name="Bader C.D."/>
            <person name="Teijaro C.N."/>
            <person name="Fluegel L."/>
            <person name="Davis C.M."/>
            <person name="Simpson J.R."/>
            <person name="Lauterbach L."/>
            <person name="Steele A.D."/>
            <person name="Gui C."/>
            <person name="Meng S."/>
            <person name="Li G."/>
            <person name="Viehrig K."/>
            <person name="Ye F."/>
            <person name="Su P."/>
            <person name="Kiefer A.F."/>
            <person name="Nichols A."/>
            <person name="Cepeda A.J."/>
            <person name="Yan W."/>
            <person name="Fan B."/>
            <person name="Jiang Y."/>
            <person name="Adhikari A."/>
            <person name="Zheng C.-J."/>
            <person name="Schuster L."/>
            <person name="Cowan T.M."/>
            <person name="Smanski M.J."/>
            <person name="Chevrette M.G."/>
            <person name="De Carvalho L.P.S."/>
            <person name="Shen B."/>
        </authorList>
    </citation>
    <scope>NUCLEOTIDE SEQUENCE [LARGE SCALE GENOMIC DNA]</scope>
    <source>
        <strain evidence="2 3">NPDC050403</strain>
    </source>
</reference>
<feature type="transmembrane region" description="Helical" evidence="1">
    <location>
        <begin position="33"/>
        <end position="55"/>
    </location>
</feature>
<evidence type="ECO:0000313" key="2">
    <source>
        <dbReference type="EMBL" id="MEV0712805.1"/>
    </source>
</evidence>
<gene>
    <name evidence="2" type="ORF">AB0I48_35150</name>
</gene>
<keyword evidence="1" id="KW-0812">Transmembrane</keyword>
<keyword evidence="3" id="KW-1185">Reference proteome</keyword>
<keyword evidence="1" id="KW-1133">Transmembrane helix</keyword>
<comment type="caution">
    <text evidence="2">The sequence shown here is derived from an EMBL/GenBank/DDBJ whole genome shotgun (WGS) entry which is preliminary data.</text>
</comment>
<organism evidence="2 3">
    <name type="scientific">Nocardia aurea</name>
    <dbReference type="NCBI Taxonomy" id="2144174"/>
    <lineage>
        <taxon>Bacteria</taxon>
        <taxon>Bacillati</taxon>
        <taxon>Actinomycetota</taxon>
        <taxon>Actinomycetes</taxon>
        <taxon>Mycobacteriales</taxon>
        <taxon>Nocardiaceae</taxon>
        <taxon>Nocardia</taxon>
    </lineage>
</organism>
<dbReference type="RefSeq" id="WP_109523490.1">
    <property type="nucleotide sequence ID" value="NZ_JBEXKW010000077.1"/>
</dbReference>
<feature type="transmembrane region" description="Helical" evidence="1">
    <location>
        <begin position="7"/>
        <end position="27"/>
    </location>
</feature>
<name>A0ABV3G5P5_9NOCA</name>
<dbReference type="Proteomes" id="UP001551695">
    <property type="component" value="Unassembled WGS sequence"/>
</dbReference>
<accession>A0ABV3G5P5</accession>
<proteinExistence type="predicted"/>